<protein>
    <submittedName>
        <fullName evidence="1">Uncharacterized protein</fullName>
    </submittedName>
</protein>
<dbReference type="AlphaFoldDB" id="B1WNU8"/>
<dbReference type="HOGENOM" id="CLU_3308328_0_0_3"/>
<dbReference type="Proteomes" id="UP000001203">
    <property type="component" value="Chromosome circular"/>
</dbReference>
<dbReference type="EMBL" id="CP000806">
    <property type="protein sequence ID" value="ACB51527.1"/>
    <property type="molecule type" value="Genomic_DNA"/>
</dbReference>
<dbReference type="STRING" id="43989.cce_2177"/>
<proteinExistence type="predicted"/>
<reference evidence="1 2" key="1">
    <citation type="journal article" date="2008" name="Proc. Natl. Acad. Sci. U.S.A.">
        <title>The genome of Cyanothece 51142, a unicellular diazotrophic cyanobacterium important in the marine nitrogen cycle.</title>
        <authorList>
            <person name="Welsh E.A."/>
            <person name="Liberton M."/>
            <person name="Stoeckel J."/>
            <person name="Loh T."/>
            <person name="Elvitigala T."/>
            <person name="Wang C."/>
            <person name="Wollam A."/>
            <person name="Fulton R.S."/>
            <person name="Clifton S.W."/>
            <person name="Jacobs J.M."/>
            <person name="Aurora R."/>
            <person name="Ghosh B.K."/>
            <person name="Sherman L.A."/>
            <person name="Smith R.D."/>
            <person name="Wilson R.K."/>
            <person name="Pakrasi H.B."/>
        </authorList>
    </citation>
    <scope>NUCLEOTIDE SEQUENCE [LARGE SCALE GENOMIC DNA]</scope>
    <source>
        <strain evidence="2">ATCC 51142 / BH68</strain>
    </source>
</reference>
<evidence type="ECO:0000313" key="1">
    <source>
        <dbReference type="EMBL" id="ACB51527.1"/>
    </source>
</evidence>
<sequence length="39" mass="4413">MIEESDNLSYAILENIKNPLHLAEELKTALVLNSISSWL</sequence>
<evidence type="ECO:0000313" key="2">
    <source>
        <dbReference type="Proteomes" id="UP000001203"/>
    </source>
</evidence>
<organism evidence="1 2">
    <name type="scientific">Crocosphaera subtropica (strain ATCC 51142 / BH68)</name>
    <name type="common">Cyanothece sp. (strain ATCC 51142)</name>
    <dbReference type="NCBI Taxonomy" id="43989"/>
    <lineage>
        <taxon>Bacteria</taxon>
        <taxon>Bacillati</taxon>
        <taxon>Cyanobacteriota</taxon>
        <taxon>Cyanophyceae</taxon>
        <taxon>Oscillatoriophycideae</taxon>
        <taxon>Chroococcales</taxon>
        <taxon>Aphanothecaceae</taxon>
        <taxon>Crocosphaera</taxon>
        <taxon>Crocosphaera subtropica</taxon>
    </lineage>
</organism>
<accession>B1WNU8</accession>
<gene>
    <name evidence="1" type="ordered locus">cce_2177</name>
</gene>
<keyword evidence="2" id="KW-1185">Reference proteome</keyword>
<dbReference type="KEGG" id="cyt:cce_2177"/>
<name>B1WNU8_CROS5</name>